<comment type="caution">
    <text evidence="1">The sequence shown here is derived from an EMBL/GenBank/DDBJ whole genome shotgun (WGS) entry which is preliminary data.</text>
</comment>
<dbReference type="InterPro" id="IPR011990">
    <property type="entry name" value="TPR-like_helical_dom_sf"/>
</dbReference>
<name>A0A9P8IDX5_9PEZI</name>
<reference evidence="1" key="1">
    <citation type="submission" date="2021-03" db="EMBL/GenBank/DDBJ databases">
        <title>Comparative genomics and phylogenomic investigation of the class Geoglossomycetes provide insights into ecological specialization and systematics.</title>
        <authorList>
            <person name="Melie T."/>
            <person name="Pirro S."/>
            <person name="Miller A.N."/>
            <person name="Quandt A."/>
        </authorList>
    </citation>
    <scope>NUCLEOTIDE SEQUENCE</scope>
    <source>
        <strain evidence="1">GBOQ0MN5Z8</strain>
    </source>
</reference>
<evidence type="ECO:0008006" key="3">
    <source>
        <dbReference type="Google" id="ProtNLM"/>
    </source>
</evidence>
<dbReference type="PANTHER" id="PTHR46082:SF6">
    <property type="entry name" value="AAA+ ATPASE DOMAIN-CONTAINING PROTEIN-RELATED"/>
    <property type="match status" value="1"/>
</dbReference>
<accession>A0A9P8IDX5</accession>
<dbReference type="InterPro" id="IPR053137">
    <property type="entry name" value="NLR-like"/>
</dbReference>
<dbReference type="AlphaFoldDB" id="A0A9P8IDX5"/>
<dbReference type="EMBL" id="JAGHQL010000052">
    <property type="protein sequence ID" value="KAH0542503.1"/>
    <property type="molecule type" value="Genomic_DNA"/>
</dbReference>
<dbReference type="Proteomes" id="UP000698800">
    <property type="component" value="Unassembled WGS sequence"/>
</dbReference>
<dbReference type="OrthoDB" id="626167at2759"/>
<dbReference type="Pfam" id="PF13424">
    <property type="entry name" value="TPR_12"/>
    <property type="match status" value="1"/>
</dbReference>
<evidence type="ECO:0000313" key="1">
    <source>
        <dbReference type="EMBL" id="KAH0542503.1"/>
    </source>
</evidence>
<keyword evidence="2" id="KW-1185">Reference proteome</keyword>
<dbReference type="Gene3D" id="1.25.40.10">
    <property type="entry name" value="Tetratricopeptide repeat domain"/>
    <property type="match status" value="1"/>
</dbReference>
<dbReference type="PANTHER" id="PTHR46082">
    <property type="entry name" value="ATP/GTP-BINDING PROTEIN-RELATED"/>
    <property type="match status" value="1"/>
</dbReference>
<evidence type="ECO:0000313" key="2">
    <source>
        <dbReference type="Proteomes" id="UP000698800"/>
    </source>
</evidence>
<dbReference type="SUPFAM" id="SSF48452">
    <property type="entry name" value="TPR-like"/>
    <property type="match status" value="1"/>
</dbReference>
<sequence length="240" mass="26990">MTHYNGRKEVVPKHTPPLWEYQKRLGEDKDKILLSMFTMWELSFQQIGKNENERMMIGHFLTFSAFFDATNVGEDLFRPHPAPTYKPLRIAELVATAKYKNWKSRVALFVASSRLSPAEAADRSEGSPEVHYRSDNNFDMLQRALVGREKAQGPNHKSTLDTANNLGVLYTAQGRLSDAEAIYQRALTGKEIPLGPNHTSTLRTANNLGNLYAVRGRLADVEAIRARQDRPATETSNASS</sequence>
<gene>
    <name evidence="1" type="ORF">FGG08_003099</name>
</gene>
<organism evidence="1 2">
    <name type="scientific">Glutinoglossum americanum</name>
    <dbReference type="NCBI Taxonomy" id="1670608"/>
    <lineage>
        <taxon>Eukaryota</taxon>
        <taxon>Fungi</taxon>
        <taxon>Dikarya</taxon>
        <taxon>Ascomycota</taxon>
        <taxon>Pezizomycotina</taxon>
        <taxon>Geoglossomycetes</taxon>
        <taxon>Geoglossales</taxon>
        <taxon>Geoglossaceae</taxon>
        <taxon>Glutinoglossum</taxon>
    </lineage>
</organism>
<protein>
    <recommendedName>
        <fullName evidence="3">Kinesin light chain</fullName>
    </recommendedName>
</protein>
<proteinExistence type="predicted"/>